<dbReference type="PANTHER" id="PTHR11829">
    <property type="entry name" value="FORKHEAD BOX PROTEIN"/>
    <property type="match status" value="1"/>
</dbReference>
<dbReference type="PROSITE" id="PS50039">
    <property type="entry name" value="FORK_HEAD_3"/>
    <property type="match status" value="1"/>
</dbReference>
<evidence type="ECO:0000256" key="2">
    <source>
        <dbReference type="ARBA" id="ARBA00023125"/>
    </source>
</evidence>
<accession>A0A8X7BWE9</accession>
<proteinExistence type="predicted"/>
<keyword evidence="8" id="KW-1185">Reference proteome</keyword>
<keyword evidence="2 4" id="KW-0238">DNA-binding</keyword>
<dbReference type="OrthoDB" id="5954824at2759"/>
<dbReference type="PROSITE" id="PS00658">
    <property type="entry name" value="FORK_HEAD_2"/>
    <property type="match status" value="1"/>
</dbReference>
<feature type="region of interest" description="Disordered" evidence="5">
    <location>
        <begin position="157"/>
        <end position="260"/>
    </location>
</feature>
<dbReference type="Proteomes" id="UP000886998">
    <property type="component" value="Unassembled WGS sequence"/>
</dbReference>
<dbReference type="EMBL" id="BMAV01004928">
    <property type="protein sequence ID" value="GFY45588.1"/>
    <property type="molecule type" value="Genomic_DNA"/>
</dbReference>
<dbReference type="InterPro" id="IPR050211">
    <property type="entry name" value="FOX_domain-containing"/>
</dbReference>
<sequence>MTQTLPTLGNMNSMNHNNGCSNLSFINSEYSLPNQSDIFAVYQKPKDPKMRGPHSHSKPPYSYISLITLAINGSVNGMLTLSEIYQFIMNSFPYFRHNQQRWQNSVRHSLSFNDCFVKVQRTPDKPGKGNFWKLHPDSGNMFENGCFLRRQKRFKCGKKEAVRNSQKSQKQRDKTSSKSDTNNNKTTGPNQQSSKPAEMLQLSPGNPMVQHSPVNSMAQLSPTNPLARLSPTNPMARLSPTNPMARLSPTNPMAQHSPVNPIWVNTHPSTRWLNTHPSTRWLNTHPSTRWLNTHPSTRWLNIHPSTRWLNSSPQPVGSTHPNPLAQHSPVNPFGLNTHPSTRWLNIHPSARFGSTFYPFNPMAQLSSVNPMAQLSSVNPMAQLSSVNPMLQIPSTNPMSQRPSANPMPQLSSANPMPSPVNNYQQQCQTSATNTINLYDVTKNHQDCSKQESNYPITRITESYGLSDIDISALDMLKNSNDPPNSQQVSSVRNDFRNAHSTINHPFSISNIMSQMDPRLDQRIYGIPPPPYSTYNSNLSPNENLPYYHPSSFCPVVQPIVQTMNSMTL</sequence>
<dbReference type="SMART" id="SM00339">
    <property type="entry name" value="FH"/>
    <property type="match status" value="1"/>
</dbReference>
<feature type="compositionally biased region" description="Polar residues" evidence="5">
    <location>
        <begin position="212"/>
        <end position="224"/>
    </location>
</feature>
<gene>
    <name evidence="7" type="primary">SGF1</name>
    <name evidence="7" type="ORF">TNIN_236991</name>
</gene>
<dbReference type="InterPro" id="IPR030456">
    <property type="entry name" value="TF_fork_head_CS_2"/>
</dbReference>
<dbReference type="GO" id="GO:0009653">
    <property type="term" value="P:anatomical structure morphogenesis"/>
    <property type="evidence" value="ECO:0007669"/>
    <property type="project" value="TreeGrafter"/>
</dbReference>
<comment type="subcellular location">
    <subcellularLocation>
        <location evidence="1 4">Nucleus</location>
    </subcellularLocation>
</comment>
<feature type="domain" description="Fork-head" evidence="6">
    <location>
        <begin position="58"/>
        <end position="152"/>
    </location>
</feature>
<evidence type="ECO:0000256" key="1">
    <source>
        <dbReference type="ARBA" id="ARBA00004123"/>
    </source>
</evidence>
<dbReference type="GO" id="GO:0030154">
    <property type="term" value="P:cell differentiation"/>
    <property type="evidence" value="ECO:0007669"/>
    <property type="project" value="TreeGrafter"/>
</dbReference>
<evidence type="ECO:0000256" key="5">
    <source>
        <dbReference type="SAM" id="MobiDB-lite"/>
    </source>
</evidence>
<dbReference type="GO" id="GO:0000978">
    <property type="term" value="F:RNA polymerase II cis-regulatory region sequence-specific DNA binding"/>
    <property type="evidence" value="ECO:0007669"/>
    <property type="project" value="TreeGrafter"/>
</dbReference>
<feature type="compositionally biased region" description="Polar residues" evidence="5">
    <location>
        <begin position="248"/>
        <end position="258"/>
    </location>
</feature>
<dbReference type="SUPFAM" id="SSF46785">
    <property type="entry name" value="Winged helix' DNA-binding domain"/>
    <property type="match status" value="1"/>
</dbReference>
<evidence type="ECO:0000259" key="6">
    <source>
        <dbReference type="PROSITE" id="PS50039"/>
    </source>
</evidence>
<organism evidence="7 8">
    <name type="scientific">Trichonephila inaurata madagascariensis</name>
    <dbReference type="NCBI Taxonomy" id="2747483"/>
    <lineage>
        <taxon>Eukaryota</taxon>
        <taxon>Metazoa</taxon>
        <taxon>Ecdysozoa</taxon>
        <taxon>Arthropoda</taxon>
        <taxon>Chelicerata</taxon>
        <taxon>Arachnida</taxon>
        <taxon>Araneae</taxon>
        <taxon>Araneomorphae</taxon>
        <taxon>Entelegynae</taxon>
        <taxon>Araneoidea</taxon>
        <taxon>Nephilidae</taxon>
        <taxon>Trichonephila</taxon>
        <taxon>Trichonephila inaurata</taxon>
    </lineage>
</organism>
<dbReference type="PROSITE" id="PS00657">
    <property type="entry name" value="FORK_HEAD_1"/>
    <property type="match status" value="1"/>
</dbReference>
<evidence type="ECO:0000313" key="7">
    <source>
        <dbReference type="EMBL" id="GFY45588.1"/>
    </source>
</evidence>
<dbReference type="Gene3D" id="1.10.10.10">
    <property type="entry name" value="Winged helix-like DNA-binding domain superfamily/Winged helix DNA-binding domain"/>
    <property type="match status" value="1"/>
</dbReference>
<evidence type="ECO:0000256" key="4">
    <source>
        <dbReference type="PROSITE-ProRule" id="PRU00089"/>
    </source>
</evidence>
<evidence type="ECO:0000256" key="3">
    <source>
        <dbReference type="ARBA" id="ARBA00023242"/>
    </source>
</evidence>
<dbReference type="AlphaFoldDB" id="A0A8X7BWE9"/>
<feature type="compositionally biased region" description="Polar residues" evidence="5">
    <location>
        <begin position="178"/>
        <end position="195"/>
    </location>
</feature>
<dbReference type="FunFam" id="1.10.10.10:FF:000042">
    <property type="entry name" value="hepatocyte nuclear factor 3-beta"/>
    <property type="match status" value="1"/>
</dbReference>
<dbReference type="InterPro" id="IPR036390">
    <property type="entry name" value="WH_DNA-bd_sf"/>
</dbReference>
<reference evidence="7" key="1">
    <citation type="submission" date="2020-08" db="EMBL/GenBank/DDBJ databases">
        <title>Multicomponent nature underlies the extraordinary mechanical properties of spider dragline silk.</title>
        <authorList>
            <person name="Kono N."/>
            <person name="Nakamura H."/>
            <person name="Mori M."/>
            <person name="Yoshida Y."/>
            <person name="Ohtoshi R."/>
            <person name="Malay A.D."/>
            <person name="Moran D.A.P."/>
            <person name="Tomita M."/>
            <person name="Numata K."/>
            <person name="Arakawa K."/>
        </authorList>
    </citation>
    <scope>NUCLEOTIDE SEQUENCE</scope>
</reference>
<keyword evidence="3 4" id="KW-0539">Nucleus</keyword>
<dbReference type="InterPro" id="IPR001766">
    <property type="entry name" value="Fork_head_dom"/>
</dbReference>
<comment type="caution">
    <text evidence="7">The sequence shown here is derived from an EMBL/GenBank/DDBJ whole genome shotgun (WGS) entry which is preliminary data.</text>
</comment>
<evidence type="ECO:0000313" key="8">
    <source>
        <dbReference type="Proteomes" id="UP000886998"/>
    </source>
</evidence>
<dbReference type="PRINTS" id="PR00053">
    <property type="entry name" value="FORKHEAD"/>
</dbReference>
<name>A0A8X7BWE9_9ARAC</name>
<dbReference type="InterPro" id="IPR018122">
    <property type="entry name" value="TF_fork_head_CS_1"/>
</dbReference>
<dbReference type="GO" id="GO:0005634">
    <property type="term" value="C:nucleus"/>
    <property type="evidence" value="ECO:0007669"/>
    <property type="project" value="UniProtKB-SubCell"/>
</dbReference>
<dbReference type="PANTHER" id="PTHR11829:SF380">
    <property type="entry name" value="PROTEIN FORK HEAD"/>
    <property type="match status" value="1"/>
</dbReference>
<dbReference type="Pfam" id="PF00250">
    <property type="entry name" value="Forkhead"/>
    <property type="match status" value="1"/>
</dbReference>
<dbReference type="InterPro" id="IPR036388">
    <property type="entry name" value="WH-like_DNA-bd_sf"/>
</dbReference>
<feature type="DNA-binding region" description="Fork-head" evidence="4">
    <location>
        <begin position="58"/>
        <end position="152"/>
    </location>
</feature>
<protein>
    <submittedName>
        <fullName evidence="7">Silk gland factor 1</fullName>
    </submittedName>
</protein>
<dbReference type="GO" id="GO:0000981">
    <property type="term" value="F:DNA-binding transcription factor activity, RNA polymerase II-specific"/>
    <property type="evidence" value="ECO:0007669"/>
    <property type="project" value="TreeGrafter"/>
</dbReference>